<dbReference type="SMART" id="SM00079">
    <property type="entry name" value="PBPe"/>
    <property type="match status" value="1"/>
</dbReference>
<dbReference type="InterPro" id="IPR001320">
    <property type="entry name" value="Iontro_rcpt_C"/>
</dbReference>
<feature type="domain" description="Solute-binding protein family 3/N-terminal" evidence="8">
    <location>
        <begin position="30"/>
        <end position="279"/>
    </location>
</feature>
<proteinExistence type="inferred from homology"/>
<dbReference type="Gene3D" id="3.40.190.10">
    <property type="entry name" value="Periplasmic binding protein-like II"/>
    <property type="match status" value="2"/>
</dbReference>
<dbReference type="PANTHER" id="PTHR35936">
    <property type="entry name" value="MEMBRANE-BOUND LYTIC MUREIN TRANSGLYCOSYLASE F"/>
    <property type="match status" value="1"/>
</dbReference>
<evidence type="ECO:0000256" key="7">
    <source>
        <dbReference type="SAM" id="SignalP"/>
    </source>
</evidence>
<feature type="domain" description="Ionotropic glutamate receptor C-terminal" evidence="9">
    <location>
        <begin position="30"/>
        <end position="278"/>
    </location>
</feature>
<keyword evidence="3" id="KW-0813">Transport</keyword>
<feature type="signal peptide" evidence="7">
    <location>
        <begin position="1"/>
        <end position="23"/>
    </location>
</feature>
<comment type="subcellular location">
    <subcellularLocation>
        <location evidence="1">Periplasm</location>
    </subcellularLocation>
</comment>
<dbReference type="EMBL" id="JADQDN010000001">
    <property type="protein sequence ID" value="MBF9194627.1"/>
    <property type="molecule type" value="Genomic_DNA"/>
</dbReference>
<protein>
    <submittedName>
        <fullName evidence="10">Transporter substrate-binding domain-containing protein</fullName>
    </submittedName>
</protein>
<evidence type="ECO:0000256" key="6">
    <source>
        <dbReference type="RuleBase" id="RU003744"/>
    </source>
</evidence>
<evidence type="ECO:0000256" key="2">
    <source>
        <dbReference type="ARBA" id="ARBA00010333"/>
    </source>
</evidence>
<dbReference type="PROSITE" id="PS01039">
    <property type="entry name" value="SBP_BACTERIAL_3"/>
    <property type="match status" value="1"/>
</dbReference>
<reference evidence="10 11" key="1">
    <citation type="submission" date="2020-11" db="EMBL/GenBank/DDBJ databases">
        <authorList>
            <person name="Kim M.K."/>
        </authorList>
    </citation>
    <scope>NUCLEOTIDE SEQUENCE [LARGE SCALE GENOMIC DNA]</scope>
    <source>
        <strain evidence="10 11">BT290</strain>
    </source>
</reference>
<evidence type="ECO:0000256" key="4">
    <source>
        <dbReference type="ARBA" id="ARBA00022729"/>
    </source>
</evidence>
<gene>
    <name evidence="10" type="ORF">I2H36_01130</name>
</gene>
<evidence type="ECO:0000313" key="10">
    <source>
        <dbReference type="EMBL" id="MBF9194627.1"/>
    </source>
</evidence>
<evidence type="ECO:0000256" key="1">
    <source>
        <dbReference type="ARBA" id="ARBA00004418"/>
    </source>
</evidence>
<keyword evidence="5" id="KW-0574">Periplasm</keyword>
<evidence type="ECO:0000259" key="8">
    <source>
        <dbReference type="SMART" id="SM00062"/>
    </source>
</evidence>
<dbReference type="SUPFAM" id="SSF53850">
    <property type="entry name" value="Periplasmic binding protein-like II"/>
    <property type="match status" value="1"/>
</dbReference>
<evidence type="ECO:0000256" key="5">
    <source>
        <dbReference type="ARBA" id="ARBA00022764"/>
    </source>
</evidence>
<sequence length="284" mass="29918">MKKLGRLALVAVGIAMAPALAHAQAGKVTSLKIATEGAYVPWNFTGAGGKLEGFEIDLANDLCKRMSVSCEIVAQDWDGIIPALAAKKYDAIMAGMSITDKRLETIDFTRPYAQVSNGIVVAKSSAEAKALGPVAQFSLTSQATESEAAVAKIREALKGKTLGVQTSSSHSNFTDKYLKGAVEIREYKTTEQYDLDLAAGRIDAVIGDKTALQGTLDKPEFKDFAVAGPGFSGGILGRGVGVGLRKDSQELKAMFDTAIGAAIADGTVKKLAEKWFKVDVTPKG</sequence>
<organism evidence="10 11">
    <name type="scientific">Microvirga terrestris</name>
    <dbReference type="NCBI Taxonomy" id="2791024"/>
    <lineage>
        <taxon>Bacteria</taxon>
        <taxon>Pseudomonadati</taxon>
        <taxon>Pseudomonadota</taxon>
        <taxon>Alphaproteobacteria</taxon>
        <taxon>Hyphomicrobiales</taxon>
        <taxon>Methylobacteriaceae</taxon>
        <taxon>Microvirga</taxon>
    </lineage>
</organism>
<dbReference type="InterPro" id="IPR018313">
    <property type="entry name" value="SBP_3_CS"/>
</dbReference>
<name>A0ABS0HN00_9HYPH</name>
<evidence type="ECO:0000313" key="11">
    <source>
        <dbReference type="Proteomes" id="UP000611708"/>
    </source>
</evidence>
<evidence type="ECO:0000256" key="3">
    <source>
        <dbReference type="ARBA" id="ARBA00022448"/>
    </source>
</evidence>
<feature type="chain" id="PRO_5045519309" evidence="7">
    <location>
        <begin position="24"/>
        <end position="284"/>
    </location>
</feature>
<comment type="similarity">
    <text evidence="2 6">Belongs to the bacterial solute-binding protein 3 family.</text>
</comment>
<dbReference type="SMART" id="SM00062">
    <property type="entry name" value="PBPb"/>
    <property type="match status" value="1"/>
</dbReference>
<accession>A0ABS0HN00</accession>
<evidence type="ECO:0000259" key="9">
    <source>
        <dbReference type="SMART" id="SM00079"/>
    </source>
</evidence>
<keyword evidence="11" id="KW-1185">Reference proteome</keyword>
<dbReference type="InterPro" id="IPR001638">
    <property type="entry name" value="Solute-binding_3/MltF_N"/>
</dbReference>
<dbReference type="PANTHER" id="PTHR35936:SF19">
    <property type="entry name" value="AMINO-ACID-BINDING PROTEIN YXEM-RELATED"/>
    <property type="match status" value="1"/>
</dbReference>
<keyword evidence="4 7" id="KW-0732">Signal</keyword>
<comment type="caution">
    <text evidence="10">The sequence shown here is derived from an EMBL/GenBank/DDBJ whole genome shotgun (WGS) entry which is preliminary data.</text>
</comment>
<dbReference type="Proteomes" id="UP000611708">
    <property type="component" value="Unassembled WGS sequence"/>
</dbReference>
<dbReference type="Pfam" id="PF00497">
    <property type="entry name" value="SBP_bac_3"/>
    <property type="match status" value="1"/>
</dbReference>
<dbReference type="RefSeq" id="WP_196262050.1">
    <property type="nucleotide sequence ID" value="NZ_JADQDN010000001.1"/>
</dbReference>
<dbReference type="InterPro" id="IPR005768">
    <property type="entry name" value="Lys_Arg_Orn-bd"/>
</dbReference>
<dbReference type="NCBIfam" id="TIGR01096">
    <property type="entry name" value="3A0103s03R"/>
    <property type="match status" value="1"/>
</dbReference>